<sequence length="198" mass="19805">MSTNIKKMLVIAATTLVAGSAMAAEGTINFTGSITAASCNIEGGSGTNVTGNKGNQIIDVKLGKVAIDSLSGSAGGSIAGGTAINLDLNCGPSGTDLKTVSLRFDPVGGSGVDAFDNHLLKTVGDATGVGIGVYNGDGKLLNLSGNEMITGKLNKGGTDDAPVYTANLSMRAAYVKNGDKDIKAGEANGTLPFTLNYE</sequence>
<dbReference type="InterPro" id="IPR036937">
    <property type="entry name" value="Adhesion_dom_fimbrial_sf"/>
</dbReference>
<dbReference type="PANTHER" id="PTHR33420">
    <property type="entry name" value="FIMBRIAL SUBUNIT ELFA-RELATED"/>
    <property type="match status" value="1"/>
</dbReference>
<dbReference type="Gene3D" id="2.60.40.1090">
    <property type="entry name" value="Fimbrial-type adhesion domain"/>
    <property type="match status" value="1"/>
</dbReference>
<proteinExistence type="predicted"/>
<dbReference type="RefSeq" id="WP_276266374.1">
    <property type="nucleotide sequence ID" value="NZ_JARJLM010000373.1"/>
</dbReference>
<dbReference type="SUPFAM" id="SSF49401">
    <property type="entry name" value="Bacterial adhesins"/>
    <property type="match status" value="1"/>
</dbReference>
<feature type="signal peptide" evidence="1">
    <location>
        <begin position="1"/>
        <end position="23"/>
    </location>
</feature>
<organism evidence="3 4">
    <name type="scientific">Cupriavidus basilensis</name>
    <dbReference type="NCBI Taxonomy" id="68895"/>
    <lineage>
        <taxon>Bacteria</taxon>
        <taxon>Pseudomonadati</taxon>
        <taxon>Pseudomonadota</taxon>
        <taxon>Betaproteobacteria</taxon>
        <taxon>Burkholderiales</taxon>
        <taxon>Burkholderiaceae</taxon>
        <taxon>Cupriavidus</taxon>
    </lineage>
</organism>
<dbReference type="EMBL" id="JARJLM010000373">
    <property type="protein sequence ID" value="MDF3835660.1"/>
    <property type="molecule type" value="Genomic_DNA"/>
</dbReference>
<evidence type="ECO:0000259" key="2">
    <source>
        <dbReference type="Pfam" id="PF00419"/>
    </source>
</evidence>
<reference evidence="3 4" key="1">
    <citation type="submission" date="2023-03" db="EMBL/GenBank/DDBJ databases">
        <title>Draft assemblies of triclosan tolerant bacteria isolated from returned activated sludge.</title>
        <authorList>
            <person name="Van Hamelsveld S."/>
        </authorList>
    </citation>
    <scope>NUCLEOTIDE SEQUENCE [LARGE SCALE GENOMIC DNA]</scope>
    <source>
        <strain evidence="3 4">GW210010_S58</strain>
    </source>
</reference>
<feature type="chain" id="PRO_5047373404" evidence="1">
    <location>
        <begin position="24"/>
        <end position="198"/>
    </location>
</feature>
<gene>
    <name evidence="3" type="ORF">P3W85_22300</name>
</gene>
<name>A0ABT6ASS8_9BURK</name>
<dbReference type="InterPro" id="IPR000259">
    <property type="entry name" value="Adhesion_dom_fimbrial"/>
</dbReference>
<evidence type="ECO:0000256" key="1">
    <source>
        <dbReference type="SAM" id="SignalP"/>
    </source>
</evidence>
<protein>
    <submittedName>
        <fullName evidence="3">Fimbrial protein</fullName>
    </submittedName>
</protein>
<accession>A0ABT6ASS8</accession>
<dbReference type="InterPro" id="IPR050263">
    <property type="entry name" value="Bact_Fimbrial_Adh_Pro"/>
</dbReference>
<dbReference type="InterPro" id="IPR008966">
    <property type="entry name" value="Adhesion_dom_sf"/>
</dbReference>
<evidence type="ECO:0000313" key="4">
    <source>
        <dbReference type="Proteomes" id="UP001216674"/>
    </source>
</evidence>
<evidence type="ECO:0000313" key="3">
    <source>
        <dbReference type="EMBL" id="MDF3835660.1"/>
    </source>
</evidence>
<dbReference type="Proteomes" id="UP001216674">
    <property type="component" value="Unassembled WGS sequence"/>
</dbReference>
<comment type="caution">
    <text evidence="3">The sequence shown here is derived from an EMBL/GenBank/DDBJ whole genome shotgun (WGS) entry which is preliminary data.</text>
</comment>
<dbReference type="Pfam" id="PF00419">
    <property type="entry name" value="Fimbrial"/>
    <property type="match status" value="1"/>
</dbReference>
<feature type="domain" description="Fimbrial-type adhesion" evidence="2">
    <location>
        <begin position="28"/>
        <end position="197"/>
    </location>
</feature>
<dbReference type="PANTHER" id="PTHR33420:SF26">
    <property type="entry name" value="FIMBRIAL SUBUNIT"/>
    <property type="match status" value="1"/>
</dbReference>
<keyword evidence="1" id="KW-0732">Signal</keyword>
<keyword evidence="4" id="KW-1185">Reference proteome</keyword>